<reference evidence="2 3" key="1">
    <citation type="submission" date="2013-11" db="EMBL/GenBank/DDBJ databases">
        <title>The Genome Sequence of Phytophthora parasitica P1569.</title>
        <authorList>
            <consortium name="The Broad Institute Genomics Platform"/>
            <person name="Russ C."/>
            <person name="Tyler B."/>
            <person name="Panabieres F."/>
            <person name="Shan W."/>
            <person name="Tripathy S."/>
            <person name="Grunwald N."/>
            <person name="Machado M."/>
            <person name="Johnson C.S."/>
            <person name="Arredondo F."/>
            <person name="Hong C."/>
            <person name="Coffey M."/>
            <person name="Young S.K."/>
            <person name="Zeng Q."/>
            <person name="Gargeya S."/>
            <person name="Fitzgerald M."/>
            <person name="Abouelleil A."/>
            <person name="Alvarado L."/>
            <person name="Chapman S.B."/>
            <person name="Gainer-Dewar J."/>
            <person name="Goldberg J."/>
            <person name="Griggs A."/>
            <person name="Gujja S."/>
            <person name="Hansen M."/>
            <person name="Howarth C."/>
            <person name="Imamovic A."/>
            <person name="Ireland A."/>
            <person name="Larimer J."/>
            <person name="McCowan C."/>
            <person name="Murphy C."/>
            <person name="Pearson M."/>
            <person name="Poon T.W."/>
            <person name="Priest M."/>
            <person name="Roberts A."/>
            <person name="Saif S."/>
            <person name="Shea T."/>
            <person name="Sykes S."/>
            <person name="Wortman J."/>
            <person name="Nusbaum C."/>
            <person name="Birren B."/>
        </authorList>
    </citation>
    <scope>NUCLEOTIDE SEQUENCE [LARGE SCALE GENOMIC DNA]</scope>
    <source>
        <strain evidence="2 3">P1569</strain>
    </source>
</reference>
<organism evidence="2 3">
    <name type="scientific">Phytophthora nicotianae P1569</name>
    <dbReference type="NCBI Taxonomy" id="1317065"/>
    <lineage>
        <taxon>Eukaryota</taxon>
        <taxon>Sar</taxon>
        <taxon>Stramenopiles</taxon>
        <taxon>Oomycota</taxon>
        <taxon>Peronosporomycetes</taxon>
        <taxon>Peronosporales</taxon>
        <taxon>Peronosporaceae</taxon>
        <taxon>Phytophthora</taxon>
    </lineage>
</organism>
<evidence type="ECO:0000256" key="1">
    <source>
        <dbReference type="SAM" id="Phobius"/>
    </source>
</evidence>
<evidence type="ECO:0000313" key="3">
    <source>
        <dbReference type="Proteomes" id="UP000018721"/>
    </source>
</evidence>
<protein>
    <submittedName>
        <fullName evidence="2">Uncharacterized protein</fullName>
    </submittedName>
</protein>
<keyword evidence="1" id="KW-1133">Transmembrane helix</keyword>
<keyword evidence="3" id="KW-1185">Reference proteome</keyword>
<dbReference type="EMBL" id="ANIZ01003725">
    <property type="protein sequence ID" value="ETI31828.1"/>
    <property type="molecule type" value="Genomic_DNA"/>
</dbReference>
<sequence length="60" mass="6613">MAVANKKVGIQLQSSKCLEALHFTEKSAKHKTNNGIGIMVTCVLVILVLLLHRVSSFTYQ</sequence>
<evidence type="ECO:0000313" key="2">
    <source>
        <dbReference type="EMBL" id="ETI31828.1"/>
    </source>
</evidence>
<dbReference type="Proteomes" id="UP000018721">
    <property type="component" value="Unassembled WGS sequence"/>
</dbReference>
<proteinExistence type="predicted"/>
<comment type="caution">
    <text evidence="2">The sequence shown here is derived from an EMBL/GenBank/DDBJ whole genome shotgun (WGS) entry which is preliminary data.</text>
</comment>
<feature type="transmembrane region" description="Helical" evidence="1">
    <location>
        <begin position="36"/>
        <end position="54"/>
    </location>
</feature>
<dbReference type="AlphaFoldDB" id="V9DZU6"/>
<dbReference type="HOGENOM" id="CLU_2946704_0_0_1"/>
<keyword evidence="1" id="KW-0812">Transmembrane</keyword>
<gene>
    <name evidence="2" type="ORF">F443_21234</name>
</gene>
<keyword evidence="1" id="KW-0472">Membrane</keyword>
<name>V9DZU6_PHYNI</name>
<accession>V9DZU6</accession>